<feature type="repeat" description="ARM" evidence="6">
    <location>
        <begin position="425"/>
        <end position="452"/>
    </location>
</feature>
<dbReference type="Proteomes" id="UP000239899">
    <property type="component" value="Unassembled WGS sequence"/>
</dbReference>
<dbReference type="PIRSF" id="PIRSF005673">
    <property type="entry name" value="Importin_alpha"/>
    <property type="match status" value="1"/>
</dbReference>
<reference evidence="8 9" key="1">
    <citation type="journal article" date="2018" name="Plant J.">
        <title>Genome sequences of Chlorella sorokiniana UTEX 1602 and Micractinium conductrix SAG 241.80: implications to maltose excretion by a green alga.</title>
        <authorList>
            <person name="Arriola M.B."/>
            <person name="Velmurugan N."/>
            <person name="Zhang Y."/>
            <person name="Plunkett M.H."/>
            <person name="Hondzo H."/>
            <person name="Barney B.M."/>
        </authorList>
    </citation>
    <scope>NUCLEOTIDE SEQUENCE [LARGE SCALE GENOMIC DNA]</scope>
    <source>
        <strain evidence="9">UTEX 1602</strain>
    </source>
</reference>
<comment type="caution">
    <text evidence="8">The sequence shown here is derived from an EMBL/GenBank/DDBJ whole genome shotgun (WGS) entry which is preliminary data.</text>
</comment>
<dbReference type="Gene3D" id="1.25.10.10">
    <property type="entry name" value="Leucine-rich Repeat Variant"/>
    <property type="match status" value="1"/>
</dbReference>
<accession>A0A2P6TJD1</accession>
<dbReference type="InterPro" id="IPR011989">
    <property type="entry name" value="ARM-like"/>
</dbReference>
<evidence type="ECO:0000256" key="1">
    <source>
        <dbReference type="ARBA" id="ARBA00010394"/>
    </source>
</evidence>
<evidence type="ECO:0000256" key="6">
    <source>
        <dbReference type="PROSITE-ProRule" id="PRU00259"/>
    </source>
</evidence>
<organism evidence="8 9">
    <name type="scientific">Chlorella sorokiniana</name>
    <name type="common">Freshwater green alga</name>
    <dbReference type="NCBI Taxonomy" id="3076"/>
    <lineage>
        <taxon>Eukaryota</taxon>
        <taxon>Viridiplantae</taxon>
        <taxon>Chlorophyta</taxon>
        <taxon>core chlorophytes</taxon>
        <taxon>Trebouxiophyceae</taxon>
        <taxon>Chlorellales</taxon>
        <taxon>Chlorellaceae</taxon>
        <taxon>Chlorella clade</taxon>
        <taxon>Chlorella</taxon>
    </lineage>
</organism>
<dbReference type="InterPro" id="IPR016024">
    <property type="entry name" value="ARM-type_fold"/>
</dbReference>
<keyword evidence="3" id="KW-0677">Repeat</keyword>
<proteinExistence type="inferred from homology"/>
<feature type="compositionally biased region" description="Basic and acidic residues" evidence="7">
    <location>
        <begin position="1"/>
        <end position="18"/>
    </location>
</feature>
<dbReference type="AlphaFoldDB" id="A0A2P6TJD1"/>
<evidence type="ECO:0000256" key="5">
    <source>
        <dbReference type="PIRNR" id="PIRNR005673"/>
    </source>
</evidence>
<dbReference type="Pfam" id="PF00514">
    <property type="entry name" value="Arm"/>
    <property type="match status" value="3"/>
</dbReference>
<dbReference type="GO" id="GO:0061608">
    <property type="term" value="F:nuclear import signal receptor activity"/>
    <property type="evidence" value="ECO:0007669"/>
    <property type="project" value="InterPro"/>
</dbReference>
<keyword evidence="2 5" id="KW-0813">Transport</keyword>
<evidence type="ECO:0000313" key="8">
    <source>
        <dbReference type="EMBL" id="PRW39354.1"/>
    </source>
</evidence>
<dbReference type="OrthoDB" id="29145at2759"/>
<comment type="similarity">
    <text evidence="1 5">Belongs to the importin alpha family.</text>
</comment>
<evidence type="ECO:0000256" key="3">
    <source>
        <dbReference type="ARBA" id="ARBA00022737"/>
    </source>
</evidence>
<dbReference type="SUPFAM" id="SSF48371">
    <property type="entry name" value="ARM repeat"/>
    <property type="match status" value="1"/>
</dbReference>
<feature type="compositionally biased region" description="Basic and acidic residues" evidence="7">
    <location>
        <begin position="28"/>
        <end position="48"/>
    </location>
</feature>
<dbReference type="GO" id="GO:0006606">
    <property type="term" value="P:protein import into nucleus"/>
    <property type="evidence" value="ECO:0007669"/>
    <property type="project" value="InterPro"/>
</dbReference>
<dbReference type="SMART" id="SM00185">
    <property type="entry name" value="ARM"/>
    <property type="match status" value="6"/>
</dbReference>
<dbReference type="EMBL" id="LHPG02000014">
    <property type="protein sequence ID" value="PRW39354.1"/>
    <property type="molecule type" value="Genomic_DNA"/>
</dbReference>
<dbReference type="STRING" id="3076.A0A2P6TJD1"/>
<protein>
    <recommendedName>
        <fullName evidence="5">Importin subunit alpha</fullName>
    </recommendedName>
</protein>
<feature type="region of interest" description="Disordered" evidence="7">
    <location>
        <begin position="1"/>
        <end position="87"/>
    </location>
</feature>
<evidence type="ECO:0000256" key="2">
    <source>
        <dbReference type="ARBA" id="ARBA00022448"/>
    </source>
</evidence>
<name>A0A2P6TJD1_CHLSO</name>
<keyword evidence="4 5" id="KW-0653">Protein transport</keyword>
<evidence type="ECO:0000256" key="4">
    <source>
        <dbReference type="ARBA" id="ARBA00022927"/>
    </source>
</evidence>
<dbReference type="InterPro" id="IPR024931">
    <property type="entry name" value="Importin_alpha"/>
</dbReference>
<evidence type="ECO:0000256" key="7">
    <source>
        <dbReference type="SAM" id="MobiDB-lite"/>
    </source>
</evidence>
<keyword evidence="9" id="KW-1185">Reference proteome</keyword>
<dbReference type="InterPro" id="IPR000225">
    <property type="entry name" value="Armadillo"/>
</dbReference>
<sequence length="552" mass="57665">MEEREGHPGSERRADYKHVPLPTTEAEAVDRRRKETVAFSTQRKESTLRAKRLKRDPSLGSLGLSRDPSRASLGGAESEGGDGAAAIPPEDVQAEVQAAVDAVKLAKPVGSDICLDAVRRLRQLLSNYDEPPFKEAVAAGAVPVLVAALQPQHMSATALETIFEAAWAITNLAVGEFEAVKAVLAAAPILIAYLGGGSGLPVAEQCAWALGNIAAEDFEFRQTLIANGVIRPLAQLVVGARKALEAGADNDDPALAAGTTAAWALSNVLKGAGREVGEVMGVEGAPEAIVKIVAEGPDHLATETAWVLAYITASHEAHLNRMVHLGVVPPMLARIASAVDQTLQDEQTGRGLLIPLLRSLGNVAAGGGAAAVEQLLSPDAAPALQALVTCAQSHHHGLQREACWVLSNVAGTPGRGGIEALKAVGAVPMLMRLLKESPFQVRKEAAFALANICADGGGGTGNPDTVNWLFAADRDALRAMVSLMRSADMDAARLGLQFTEMVLRLLDTGAEAIEEVDGIDAIEAVQYGAAPPELQRMAAALVDKYFGADAEP</sequence>
<dbReference type="GO" id="GO:0005737">
    <property type="term" value="C:cytoplasm"/>
    <property type="evidence" value="ECO:0007669"/>
    <property type="project" value="InterPro"/>
</dbReference>
<gene>
    <name evidence="8" type="ORF">C2E21_7118</name>
</gene>
<evidence type="ECO:0000313" key="9">
    <source>
        <dbReference type="Proteomes" id="UP000239899"/>
    </source>
</evidence>
<dbReference type="PANTHER" id="PTHR23316">
    <property type="entry name" value="IMPORTIN ALPHA"/>
    <property type="match status" value="1"/>
</dbReference>
<dbReference type="PROSITE" id="PS50176">
    <property type="entry name" value="ARM_REPEAT"/>
    <property type="match status" value="1"/>
</dbReference>